<evidence type="ECO:0000256" key="1">
    <source>
        <dbReference type="SAM" id="MobiDB-lite"/>
    </source>
</evidence>
<protein>
    <submittedName>
        <fullName evidence="2">Uncharacterized protein</fullName>
    </submittedName>
</protein>
<reference evidence="2 3" key="1">
    <citation type="submission" date="2016-04" db="EMBL/GenBank/DDBJ databases">
        <title>Draft genome of Fonsecaea erecta CBS 125763.</title>
        <authorList>
            <person name="Weiss V.A."/>
            <person name="Vicente V.A."/>
            <person name="Raittz R.T."/>
            <person name="Moreno L.F."/>
            <person name="De Souza E.M."/>
            <person name="Pedrosa F.O."/>
            <person name="Steffens M.B."/>
            <person name="Faoro H."/>
            <person name="Tadra-Sfeir M.Z."/>
            <person name="Najafzadeh M.J."/>
            <person name="Felipe M.S."/>
            <person name="Teixeira M."/>
            <person name="Sun J."/>
            <person name="Xi L."/>
            <person name="Gomes R."/>
            <person name="De Azevedo C.M."/>
            <person name="Salgado C.G."/>
            <person name="Da Silva M.B."/>
            <person name="Nascimento M.F."/>
            <person name="Queiroz-Telles F."/>
            <person name="Attili D.S."/>
            <person name="Gorbushina A."/>
        </authorList>
    </citation>
    <scope>NUCLEOTIDE SEQUENCE [LARGE SCALE GENOMIC DNA]</scope>
    <source>
        <strain evidence="2 3">CBS 125763</strain>
    </source>
</reference>
<evidence type="ECO:0000313" key="2">
    <source>
        <dbReference type="EMBL" id="OAP55166.1"/>
    </source>
</evidence>
<dbReference type="AlphaFoldDB" id="A0A178Z6S5"/>
<dbReference type="EMBL" id="LVYI01000012">
    <property type="protein sequence ID" value="OAP55166.1"/>
    <property type="molecule type" value="Genomic_DNA"/>
</dbReference>
<proteinExistence type="predicted"/>
<feature type="region of interest" description="Disordered" evidence="1">
    <location>
        <begin position="403"/>
        <end position="466"/>
    </location>
</feature>
<dbReference type="GeneID" id="30015034"/>
<organism evidence="2 3">
    <name type="scientific">Fonsecaea erecta</name>
    <dbReference type="NCBI Taxonomy" id="1367422"/>
    <lineage>
        <taxon>Eukaryota</taxon>
        <taxon>Fungi</taxon>
        <taxon>Dikarya</taxon>
        <taxon>Ascomycota</taxon>
        <taxon>Pezizomycotina</taxon>
        <taxon>Eurotiomycetes</taxon>
        <taxon>Chaetothyriomycetidae</taxon>
        <taxon>Chaetothyriales</taxon>
        <taxon>Herpotrichiellaceae</taxon>
        <taxon>Fonsecaea</taxon>
    </lineage>
</organism>
<comment type="caution">
    <text evidence="2">The sequence shown here is derived from an EMBL/GenBank/DDBJ whole genome shotgun (WGS) entry which is preliminary data.</text>
</comment>
<dbReference type="RefSeq" id="XP_018688533.1">
    <property type="nucleotide sequence ID" value="XM_018842372.1"/>
</dbReference>
<accession>A0A178Z6S5</accession>
<evidence type="ECO:0000313" key="3">
    <source>
        <dbReference type="Proteomes" id="UP000078343"/>
    </source>
</evidence>
<keyword evidence="3" id="KW-1185">Reference proteome</keyword>
<gene>
    <name evidence="2" type="ORF">AYL99_10866</name>
</gene>
<dbReference type="OrthoDB" id="6339427at2759"/>
<name>A0A178Z6S5_9EURO</name>
<dbReference type="Proteomes" id="UP000078343">
    <property type="component" value="Unassembled WGS sequence"/>
</dbReference>
<sequence length="466" mass="53560">MTEFASAYQLRKFVLKHFVGFTDPNDKRLQIQLETLRDMVLVADKPSVMSRKPIQELDTYTLLHVRNFWHRHLIETVGGASSTDIAENTYAKMAKELMRHGITPKHWDRPLTEDSLLHIPTEWYGHYSTLAGNWPKKRQVLEEAQSLAEDWQEVDPLKLDFAISRDNSVDGFWPPIFESIPAFQKTIPESSQRVFIRGIATFIQLSSRNPRRETDQVSQATLTIPTEPRLCKYHNYLALRLRGVIHSIPAQPQPNDSNSIPGFNRIVMILYKPTKRYLIQVLEHAEEEYGDTFTTALTTQIFQNNDTGTLDPAEFYARLDEYLRAKLLSNPLWRDGSQLDKDAVEEMEEKFRISEYLDWTHIEYAYAYEGVVIPGGIMMGRWWRLSMLGDGDSLEWSDSLGVLDEEDDDDDHANADTDPMDLDADTGSGATGQNNEDENGNSGPETARGATRHKKRERGPFIFWCR</sequence>
<dbReference type="STRING" id="1367422.A0A178Z6S5"/>